<evidence type="ECO:0000256" key="12">
    <source>
        <dbReference type="RuleBase" id="RU363036"/>
    </source>
</evidence>
<dbReference type="AlphaFoldDB" id="A0A061H195"/>
<dbReference type="PANTHER" id="PTHR10055">
    <property type="entry name" value="TRYPTOPHANYL-TRNA SYNTHETASE"/>
    <property type="match status" value="1"/>
</dbReference>
<proteinExistence type="inferred from homology"/>
<protein>
    <recommendedName>
        <fullName evidence="4">Tryptophan--tRNA ligase, cytoplasmic</fullName>
        <ecNumber evidence="3">6.1.1.2</ecNumber>
    </recommendedName>
    <alternativeName>
        <fullName evidence="11">Tryptophanyl-tRNA synthetase</fullName>
    </alternativeName>
</protein>
<evidence type="ECO:0000256" key="11">
    <source>
        <dbReference type="ARBA" id="ARBA00030268"/>
    </source>
</evidence>
<dbReference type="HOGENOM" id="CLU_032621_0_1_1"/>
<evidence type="ECO:0000256" key="10">
    <source>
        <dbReference type="ARBA" id="ARBA00023146"/>
    </source>
</evidence>
<dbReference type="FunFam" id="3.40.50.620:FF:000033">
    <property type="entry name" value="tryptophan--tRNA ligase, cytoplasmic"/>
    <property type="match status" value="1"/>
</dbReference>
<organism evidence="14 15">
    <name type="scientific">Pseudozyma flocculosa PF-1</name>
    <dbReference type="NCBI Taxonomy" id="1277687"/>
    <lineage>
        <taxon>Eukaryota</taxon>
        <taxon>Fungi</taxon>
        <taxon>Dikarya</taxon>
        <taxon>Basidiomycota</taxon>
        <taxon>Ustilaginomycotina</taxon>
        <taxon>Ustilaginomycetes</taxon>
        <taxon>Ustilaginales</taxon>
        <taxon>Ustilaginaceae</taxon>
        <taxon>Pseudozyma</taxon>
    </lineage>
</organism>
<dbReference type="Proteomes" id="UP000053664">
    <property type="component" value="Unassembled WGS sequence"/>
</dbReference>
<evidence type="ECO:0000256" key="5">
    <source>
        <dbReference type="ARBA" id="ARBA00022490"/>
    </source>
</evidence>
<dbReference type="Gene3D" id="3.40.50.620">
    <property type="entry name" value="HUPs"/>
    <property type="match status" value="1"/>
</dbReference>
<feature type="region of interest" description="Disordered" evidence="13">
    <location>
        <begin position="408"/>
        <end position="439"/>
    </location>
</feature>
<dbReference type="GO" id="GO:0005737">
    <property type="term" value="C:cytoplasm"/>
    <property type="evidence" value="ECO:0007669"/>
    <property type="project" value="UniProtKB-SubCell"/>
</dbReference>
<dbReference type="InterPro" id="IPR001412">
    <property type="entry name" value="aa-tRNA-synth_I_CS"/>
</dbReference>
<evidence type="ECO:0000256" key="13">
    <source>
        <dbReference type="SAM" id="MobiDB-lite"/>
    </source>
</evidence>
<dbReference type="CDD" id="cd00806">
    <property type="entry name" value="TrpRS_core"/>
    <property type="match status" value="1"/>
</dbReference>
<dbReference type="RefSeq" id="XP_007882189.1">
    <property type="nucleotide sequence ID" value="XM_007883998.1"/>
</dbReference>
<dbReference type="eggNOG" id="KOG2145">
    <property type="taxonomic scope" value="Eukaryota"/>
</dbReference>
<dbReference type="OrthoDB" id="10261385at2759"/>
<dbReference type="InterPro" id="IPR014729">
    <property type="entry name" value="Rossmann-like_a/b/a_fold"/>
</dbReference>
<evidence type="ECO:0000256" key="4">
    <source>
        <dbReference type="ARBA" id="ARBA00013782"/>
    </source>
</evidence>
<sequence>MTEQVTQKMADSSLEATVDAATEQKVTPWDVEGATVNGQQVAIDYDKLIKEFGTRQIDQQLLDRFESVTGWKPHPLLRRGAFFSHRELDVILTRYEQGKPFYLYTGRGPSSDSMHLGHLIPFLFTKWLQDVFDCPLVVQLTDDEKFLFKPALKLEQVKQFSFTNARDIIACGFNLEKTFIFSNLDYVGGAFYANVVRISRLITINQSKGTFGFNDSDSVGKVHFVSIQAAPSFSNSFPQIFGDKHDIPCLIPCAIDQDPYFRQTRDVAARLKYPKPCLIHSKFFPALQGSQTKMSASQENSGIFMHDTPNQIKNKINKHAFSGGQETAEEQRKLGGNPDVDVAFQYLTFFLDDDEELKQIERDYRSGALLTGELKKRCITVLQKVVGNFQERKAKVTDDVVRQFMDGTRKIDPAVPPAKSTVHKQQQTAQETTVSSTQA</sequence>
<dbReference type="EMBL" id="KE361648">
    <property type="protein sequence ID" value="EPQ26003.1"/>
    <property type="molecule type" value="Genomic_DNA"/>
</dbReference>
<keyword evidence="5" id="KW-0963">Cytoplasm</keyword>
<dbReference type="PANTHER" id="PTHR10055:SF1">
    <property type="entry name" value="TRYPTOPHAN--TRNA LIGASE, CYTOPLASMIC"/>
    <property type="match status" value="1"/>
</dbReference>
<keyword evidence="7 12" id="KW-0547">Nucleotide-binding</keyword>
<keyword evidence="10 12" id="KW-0030">Aminoacyl-tRNA synthetase</keyword>
<evidence type="ECO:0000256" key="2">
    <source>
        <dbReference type="ARBA" id="ARBA00005594"/>
    </source>
</evidence>
<dbReference type="NCBIfam" id="TIGR00233">
    <property type="entry name" value="trpS"/>
    <property type="match status" value="1"/>
</dbReference>
<keyword evidence="9 12" id="KW-0648">Protein biosynthesis</keyword>
<dbReference type="EC" id="6.1.1.2" evidence="3"/>
<dbReference type="GO" id="GO:0006436">
    <property type="term" value="P:tryptophanyl-tRNA aminoacylation"/>
    <property type="evidence" value="ECO:0007669"/>
    <property type="project" value="InterPro"/>
</dbReference>
<dbReference type="Gene3D" id="1.10.240.10">
    <property type="entry name" value="Tyrosyl-Transfer RNA Synthetase"/>
    <property type="match status" value="1"/>
</dbReference>
<dbReference type="InterPro" id="IPR002306">
    <property type="entry name" value="Trp-tRNA-ligase"/>
</dbReference>
<dbReference type="InterPro" id="IPR002305">
    <property type="entry name" value="aa-tRNA-synth_Ic"/>
</dbReference>
<evidence type="ECO:0000256" key="6">
    <source>
        <dbReference type="ARBA" id="ARBA00022598"/>
    </source>
</evidence>
<name>A0A061H195_9BASI</name>
<dbReference type="PRINTS" id="PR01039">
    <property type="entry name" value="TRNASYNTHTRP"/>
</dbReference>
<dbReference type="GO" id="GO:0004830">
    <property type="term" value="F:tryptophan-tRNA ligase activity"/>
    <property type="evidence" value="ECO:0007669"/>
    <property type="project" value="UniProtKB-EC"/>
</dbReference>
<dbReference type="Pfam" id="PF00579">
    <property type="entry name" value="tRNA-synt_1b"/>
    <property type="match status" value="1"/>
</dbReference>
<comment type="similarity">
    <text evidence="2 12">Belongs to the class-I aminoacyl-tRNA synthetase family.</text>
</comment>
<comment type="subcellular location">
    <subcellularLocation>
        <location evidence="1">Cytoplasm</location>
    </subcellularLocation>
</comment>
<reference evidence="14 15" key="1">
    <citation type="journal article" date="2013" name="Plant Cell">
        <title>The transition from a phytopathogenic smut ancestor to an anamorphic biocontrol agent deciphered by comparative whole-genome analysis.</title>
        <authorList>
            <person name="Lefebvre F."/>
            <person name="Joly D.L."/>
            <person name="Labbe C."/>
            <person name="Teichmann B."/>
            <person name="Linning R."/>
            <person name="Belzile F."/>
            <person name="Bakkeren G."/>
            <person name="Belanger R.R."/>
        </authorList>
    </citation>
    <scope>NUCLEOTIDE SEQUENCE [LARGE SCALE GENOMIC DNA]</scope>
    <source>
        <strain evidence="14 15">PF-1</strain>
    </source>
</reference>
<evidence type="ECO:0000313" key="15">
    <source>
        <dbReference type="Proteomes" id="UP000053664"/>
    </source>
</evidence>
<dbReference type="PROSITE" id="PS00178">
    <property type="entry name" value="AA_TRNA_LIGASE_I"/>
    <property type="match status" value="1"/>
</dbReference>
<dbReference type="FunFam" id="1.10.240.10:FF:000003">
    <property type="entry name" value="Tryptophan--tRNA ligase, cytoplasmic"/>
    <property type="match status" value="1"/>
</dbReference>
<dbReference type="KEGG" id="pfp:PFL1_06457"/>
<feature type="compositionally biased region" description="Polar residues" evidence="13">
    <location>
        <begin position="423"/>
        <end position="439"/>
    </location>
</feature>
<gene>
    <name evidence="14" type="ORF">PFL1_06457</name>
</gene>
<evidence type="ECO:0000256" key="3">
    <source>
        <dbReference type="ARBA" id="ARBA00013161"/>
    </source>
</evidence>
<keyword evidence="6 12" id="KW-0436">Ligase</keyword>
<dbReference type="SUPFAM" id="SSF52374">
    <property type="entry name" value="Nucleotidylyl transferase"/>
    <property type="match status" value="1"/>
</dbReference>
<evidence type="ECO:0000256" key="8">
    <source>
        <dbReference type="ARBA" id="ARBA00022840"/>
    </source>
</evidence>
<evidence type="ECO:0000256" key="9">
    <source>
        <dbReference type="ARBA" id="ARBA00022917"/>
    </source>
</evidence>
<accession>A0A061H195</accession>
<evidence type="ECO:0000256" key="7">
    <source>
        <dbReference type="ARBA" id="ARBA00022741"/>
    </source>
</evidence>
<keyword evidence="8 12" id="KW-0067">ATP-binding</keyword>
<evidence type="ECO:0000256" key="1">
    <source>
        <dbReference type="ARBA" id="ARBA00004496"/>
    </source>
</evidence>
<dbReference type="GeneID" id="19320533"/>
<dbReference type="GO" id="GO:0005524">
    <property type="term" value="F:ATP binding"/>
    <property type="evidence" value="ECO:0007669"/>
    <property type="project" value="UniProtKB-KW"/>
</dbReference>
<evidence type="ECO:0000313" key="14">
    <source>
        <dbReference type="EMBL" id="EPQ26003.1"/>
    </source>
</evidence>